<feature type="non-terminal residue" evidence="7">
    <location>
        <position position="1"/>
    </location>
</feature>
<dbReference type="EMBL" id="CM000643">
    <property type="protein sequence ID" value="EED91092.1"/>
    <property type="molecule type" value="Genomic_DNA"/>
</dbReference>
<evidence type="ECO:0000256" key="5">
    <source>
        <dbReference type="PROSITE-ProRule" id="PRU00277"/>
    </source>
</evidence>
<dbReference type="HOGENOM" id="CLU_013615_12_1_1"/>
<reference evidence="7 8" key="1">
    <citation type="journal article" date="2004" name="Science">
        <title>The genome of the diatom Thalassiosira pseudonana: ecology, evolution, and metabolism.</title>
        <authorList>
            <person name="Armbrust E.V."/>
            <person name="Berges J.A."/>
            <person name="Bowler C."/>
            <person name="Green B.R."/>
            <person name="Martinez D."/>
            <person name="Putnam N.H."/>
            <person name="Zhou S."/>
            <person name="Allen A.E."/>
            <person name="Apt K.E."/>
            <person name="Bechner M."/>
            <person name="Brzezinski M.A."/>
            <person name="Chaal B.K."/>
            <person name="Chiovitti A."/>
            <person name="Davis A.K."/>
            <person name="Demarest M.S."/>
            <person name="Detter J.C."/>
            <person name="Glavina T."/>
            <person name="Goodstein D."/>
            <person name="Hadi M.Z."/>
            <person name="Hellsten U."/>
            <person name="Hildebrand M."/>
            <person name="Jenkins B.D."/>
            <person name="Jurka J."/>
            <person name="Kapitonov V.V."/>
            <person name="Kroger N."/>
            <person name="Lau W.W."/>
            <person name="Lane T.W."/>
            <person name="Larimer F.W."/>
            <person name="Lippmeier J.C."/>
            <person name="Lucas S."/>
            <person name="Medina M."/>
            <person name="Montsant A."/>
            <person name="Obornik M."/>
            <person name="Parker M.S."/>
            <person name="Palenik B."/>
            <person name="Pazour G.J."/>
            <person name="Richardson P.M."/>
            <person name="Rynearson T.A."/>
            <person name="Saito M.A."/>
            <person name="Schwartz D.C."/>
            <person name="Thamatrakoln K."/>
            <person name="Valentin K."/>
            <person name="Vardi A."/>
            <person name="Wilkerson F.P."/>
            <person name="Rokhsar D.S."/>
        </authorList>
    </citation>
    <scope>NUCLEOTIDE SEQUENCE [LARGE SCALE GENOMIC DNA]</scope>
    <source>
        <strain evidence="7 8">CCMP1335</strain>
    </source>
</reference>
<gene>
    <name evidence="7" type="ORF">THAPSDRAFT_35200</name>
</gene>
<dbReference type="Gene3D" id="3.10.50.40">
    <property type="match status" value="1"/>
</dbReference>
<dbReference type="AlphaFoldDB" id="B8C5C1"/>
<organism evidence="7 8">
    <name type="scientific">Thalassiosira pseudonana</name>
    <name type="common">Marine diatom</name>
    <name type="synonym">Cyclotella nana</name>
    <dbReference type="NCBI Taxonomy" id="35128"/>
    <lineage>
        <taxon>Eukaryota</taxon>
        <taxon>Sar</taxon>
        <taxon>Stramenopiles</taxon>
        <taxon>Ochrophyta</taxon>
        <taxon>Bacillariophyta</taxon>
        <taxon>Coscinodiscophyceae</taxon>
        <taxon>Thalassiosirophycidae</taxon>
        <taxon>Thalassiosirales</taxon>
        <taxon>Thalassiosiraceae</taxon>
        <taxon>Thalassiosira</taxon>
    </lineage>
</organism>
<evidence type="ECO:0000259" key="6">
    <source>
        <dbReference type="PROSITE" id="PS50059"/>
    </source>
</evidence>
<evidence type="ECO:0000256" key="2">
    <source>
        <dbReference type="ARBA" id="ARBA00013194"/>
    </source>
</evidence>
<dbReference type="InterPro" id="IPR001179">
    <property type="entry name" value="PPIase_FKBP_dom"/>
</dbReference>
<proteinExistence type="predicted"/>
<feature type="domain" description="PPIase FKBP-type" evidence="6">
    <location>
        <begin position="13"/>
        <end position="106"/>
    </location>
</feature>
<evidence type="ECO:0000256" key="3">
    <source>
        <dbReference type="ARBA" id="ARBA00023110"/>
    </source>
</evidence>
<dbReference type="InterPro" id="IPR046357">
    <property type="entry name" value="PPIase_dom_sf"/>
</dbReference>
<evidence type="ECO:0000313" key="8">
    <source>
        <dbReference type="Proteomes" id="UP000001449"/>
    </source>
</evidence>
<keyword evidence="3 5" id="KW-0697">Rotamase</keyword>
<dbReference type="GO" id="GO:0003755">
    <property type="term" value="F:peptidyl-prolyl cis-trans isomerase activity"/>
    <property type="evidence" value="ECO:0000318"/>
    <property type="project" value="GO_Central"/>
</dbReference>
<dbReference type="STRING" id="35128.B8C5C1"/>
<evidence type="ECO:0000313" key="7">
    <source>
        <dbReference type="EMBL" id="EED91092.1"/>
    </source>
</evidence>
<comment type="catalytic activity">
    <reaction evidence="1 5">
        <text>[protein]-peptidylproline (omega=180) = [protein]-peptidylproline (omega=0)</text>
        <dbReference type="Rhea" id="RHEA:16237"/>
        <dbReference type="Rhea" id="RHEA-COMP:10747"/>
        <dbReference type="Rhea" id="RHEA-COMP:10748"/>
        <dbReference type="ChEBI" id="CHEBI:83833"/>
        <dbReference type="ChEBI" id="CHEBI:83834"/>
        <dbReference type="EC" id="5.2.1.8"/>
    </reaction>
</comment>
<sequence>IIDQGSGDLAAKGATVEIEYTGTLYAGTVFDSSEERGKNFSFVLGAAKVIKAMDLLVSTMKVGERAQLICRSDYGYGSEGLRSSKGDVMVPPFATLCFDIKLVSAD</sequence>
<reference evidence="7 8" key="2">
    <citation type="journal article" date="2008" name="Nature">
        <title>The Phaeodactylum genome reveals the evolutionary history of diatom genomes.</title>
        <authorList>
            <person name="Bowler C."/>
            <person name="Allen A.E."/>
            <person name="Badger J.H."/>
            <person name="Grimwood J."/>
            <person name="Jabbari K."/>
            <person name="Kuo A."/>
            <person name="Maheswari U."/>
            <person name="Martens C."/>
            <person name="Maumus F."/>
            <person name="Otillar R.P."/>
            <person name="Rayko E."/>
            <person name="Salamov A."/>
            <person name="Vandepoele K."/>
            <person name="Beszteri B."/>
            <person name="Gruber A."/>
            <person name="Heijde M."/>
            <person name="Katinka M."/>
            <person name="Mock T."/>
            <person name="Valentin K."/>
            <person name="Verret F."/>
            <person name="Berges J.A."/>
            <person name="Brownlee C."/>
            <person name="Cadoret J.P."/>
            <person name="Chiovitti A."/>
            <person name="Choi C.J."/>
            <person name="Coesel S."/>
            <person name="De Martino A."/>
            <person name="Detter J.C."/>
            <person name="Durkin C."/>
            <person name="Falciatore A."/>
            <person name="Fournet J."/>
            <person name="Haruta M."/>
            <person name="Huysman M.J."/>
            <person name="Jenkins B.D."/>
            <person name="Jiroutova K."/>
            <person name="Jorgensen R.E."/>
            <person name="Joubert Y."/>
            <person name="Kaplan A."/>
            <person name="Kroger N."/>
            <person name="Kroth P.G."/>
            <person name="La Roche J."/>
            <person name="Lindquist E."/>
            <person name="Lommer M."/>
            <person name="Martin-Jezequel V."/>
            <person name="Lopez P.J."/>
            <person name="Lucas S."/>
            <person name="Mangogna M."/>
            <person name="McGinnis K."/>
            <person name="Medlin L.K."/>
            <person name="Montsant A."/>
            <person name="Oudot-Le Secq M.P."/>
            <person name="Napoli C."/>
            <person name="Obornik M."/>
            <person name="Parker M.S."/>
            <person name="Petit J.L."/>
            <person name="Porcel B.M."/>
            <person name="Poulsen N."/>
            <person name="Robison M."/>
            <person name="Rychlewski L."/>
            <person name="Rynearson T.A."/>
            <person name="Schmutz J."/>
            <person name="Shapiro H."/>
            <person name="Siaut M."/>
            <person name="Stanley M."/>
            <person name="Sussman M.R."/>
            <person name="Taylor A.R."/>
            <person name="Vardi A."/>
            <person name="von Dassow P."/>
            <person name="Vyverman W."/>
            <person name="Willis A."/>
            <person name="Wyrwicz L.S."/>
            <person name="Rokhsar D.S."/>
            <person name="Weissenbach J."/>
            <person name="Armbrust E.V."/>
            <person name="Green B.R."/>
            <person name="Van de Peer Y."/>
            <person name="Grigoriev I.V."/>
        </authorList>
    </citation>
    <scope>NUCLEOTIDE SEQUENCE [LARGE SCALE GENOMIC DNA]</scope>
    <source>
        <strain evidence="7 8">CCMP1335</strain>
    </source>
</reference>
<dbReference type="EC" id="5.2.1.8" evidence="2 5"/>
<evidence type="ECO:0000256" key="4">
    <source>
        <dbReference type="ARBA" id="ARBA00023235"/>
    </source>
</evidence>
<protein>
    <recommendedName>
        <fullName evidence="2 5">peptidylprolyl isomerase</fullName>
        <ecNumber evidence="2 5">5.2.1.8</ecNumber>
    </recommendedName>
</protein>
<evidence type="ECO:0000256" key="1">
    <source>
        <dbReference type="ARBA" id="ARBA00000971"/>
    </source>
</evidence>
<dbReference type="GeneID" id="7448565"/>
<dbReference type="eggNOG" id="KOG0544">
    <property type="taxonomic scope" value="Eukaryota"/>
</dbReference>
<accession>B8C5C1</accession>
<dbReference type="SUPFAM" id="SSF54534">
    <property type="entry name" value="FKBP-like"/>
    <property type="match status" value="1"/>
</dbReference>
<dbReference type="InterPro" id="IPR050689">
    <property type="entry name" value="FKBP-type_PPIase"/>
</dbReference>
<dbReference type="RefSeq" id="XP_002290985.1">
    <property type="nucleotide sequence ID" value="XM_002290949.1"/>
</dbReference>
<dbReference type="Pfam" id="PF00254">
    <property type="entry name" value="FKBP_C"/>
    <property type="match status" value="1"/>
</dbReference>
<dbReference type="InParanoid" id="B8C5C1"/>
<name>B8C5C1_THAPS</name>
<dbReference type="Proteomes" id="UP000001449">
    <property type="component" value="Chromosome 6"/>
</dbReference>
<keyword evidence="4 5" id="KW-0413">Isomerase</keyword>
<dbReference type="PANTHER" id="PTHR10516">
    <property type="entry name" value="PEPTIDYL-PROLYL CIS-TRANS ISOMERASE"/>
    <property type="match status" value="1"/>
</dbReference>
<keyword evidence="8" id="KW-1185">Reference proteome</keyword>
<dbReference type="PANTHER" id="PTHR10516:SF443">
    <property type="entry name" value="FK506-BINDING PROTEIN 59-RELATED"/>
    <property type="match status" value="1"/>
</dbReference>
<dbReference type="PROSITE" id="PS50059">
    <property type="entry name" value="FKBP_PPIASE"/>
    <property type="match status" value="1"/>
</dbReference>
<dbReference type="KEGG" id="tps:THAPSDRAFT_35200"/>
<dbReference type="PaxDb" id="35128-Thaps35200"/>